<reference evidence="2 3" key="1">
    <citation type="journal article" date="2024" name="IMA Fungus">
        <title>IMA Genome - F19 : A genome assembly and annotation guide to empower mycologists, including annotated draft genome sequences of Ceratocystis pirilliformis, Diaporthe australafricana, Fusarium ophioides, Paecilomyces lecythidis, and Sporothrix stenoceras.</title>
        <authorList>
            <person name="Aylward J."/>
            <person name="Wilson A.M."/>
            <person name="Visagie C.M."/>
            <person name="Spraker J."/>
            <person name="Barnes I."/>
            <person name="Buitendag C."/>
            <person name="Ceriani C."/>
            <person name="Del Mar Angel L."/>
            <person name="du Plessis D."/>
            <person name="Fuchs T."/>
            <person name="Gasser K."/>
            <person name="Kramer D."/>
            <person name="Li W."/>
            <person name="Munsamy K."/>
            <person name="Piso A."/>
            <person name="Price J.L."/>
            <person name="Sonnekus B."/>
            <person name="Thomas C."/>
            <person name="van der Nest A."/>
            <person name="van Dijk A."/>
            <person name="van Heerden A."/>
            <person name="van Vuuren N."/>
            <person name="Yilmaz N."/>
            <person name="Duong T.A."/>
            <person name="van der Merwe N.A."/>
            <person name="Wingfield M.J."/>
            <person name="Wingfield B.D."/>
        </authorList>
    </citation>
    <scope>NUCLEOTIDE SEQUENCE [LARGE SCALE GENOMIC DNA]</scope>
    <source>
        <strain evidence="2 3">CMW 18300</strain>
    </source>
</reference>
<dbReference type="PANTHER" id="PTHR35394">
    <property type="entry name" value="DUF3176 DOMAIN-CONTAINING PROTEIN"/>
    <property type="match status" value="1"/>
</dbReference>
<organism evidence="2 3">
    <name type="scientific">Diaporthe australafricana</name>
    <dbReference type="NCBI Taxonomy" id="127596"/>
    <lineage>
        <taxon>Eukaryota</taxon>
        <taxon>Fungi</taxon>
        <taxon>Dikarya</taxon>
        <taxon>Ascomycota</taxon>
        <taxon>Pezizomycotina</taxon>
        <taxon>Sordariomycetes</taxon>
        <taxon>Sordariomycetidae</taxon>
        <taxon>Diaporthales</taxon>
        <taxon>Diaporthaceae</taxon>
        <taxon>Diaporthe</taxon>
    </lineage>
</organism>
<protein>
    <submittedName>
        <fullName evidence="2">Uncharacterized protein</fullName>
    </submittedName>
</protein>
<keyword evidence="3" id="KW-1185">Reference proteome</keyword>
<keyword evidence="1" id="KW-0812">Transmembrane</keyword>
<keyword evidence="1" id="KW-1133">Transmembrane helix</keyword>
<dbReference type="Proteomes" id="UP001583177">
    <property type="component" value="Unassembled WGS sequence"/>
</dbReference>
<evidence type="ECO:0000313" key="2">
    <source>
        <dbReference type="EMBL" id="KAL1858045.1"/>
    </source>
</evidence>
<evidence type="ECO:0000313" key="3">
    <source>
        <dbReference type="Proteomes" id="UP001583177"/>
    </source>
</evidence>
<keyword evidence="1" id="KW-0472">Membrane</keyword>
<dbReference type="EMBL" id="JAWRVE010000109">
    <property type="protein sequence ID" value="KAL1858045.1"/>
    <property type="molecule type" value="Genomic_DNA"/>
</dbReference>
<gene>
    <name evidence="2" type="ORF">Daus18300_010157</name>
</gene>
<dbReference type="PANTHER" id="PTHR35394:SF5">
    <property type="entry name" value="DUF3176 DOMAIN-CONTAINING PROTEIN"/>
    <property type="match status" value="1"/>
</dbReference>
<proteinExistence type="predicted"/>
<evidence type="ECO:0000256" key="1">
    <source>
        <dbReference type="SAM" id="Phobius"/>
    </source>
</evidence>
<accession>A0ABR3WC63</accession>
<comment type="caution">
    <text evidence="2">The sequence shown here is derived from an EMBL/GenBank/DDBJ whole genome shotgun (WGS) entry which is preliminary data.</text>
</comment>
<feature type="transmembrane region" description="Helical" evidence="1">
    <location>
        <begin position="323"/>
        <end position="348"/>
    </location>
</feature>
<sequence length="428" mass="47144">MPPFDLNFYYQTQNLTTESGANAFRTPDMFSVQTAGDIGAIPPGGRGRSASGNFFTGKTVGAILGLSDSAIFRKEPADGGQPLSKYGCDDPASNDTWHCRGYGAAQCALQPCVRTYSCSIENGRINEVTVEHSDVDQTWGFGEPEATAGSFVTGDYNNRKLFGLVDTKCINDEERQRLREEGYDTDKPSRWLPYNTTFDPSTSFLNASSPFPQSLLVHECLYLIDAWLIQHLWDDLLSPLLLGTVTRHFDADQAQMYKNGFNGTQQLLHPYSSGHVSMGAVDATFANLAQAMSLWIRENGMANYSRRAEGEVLHYAVCVQVSWGWVALPALLAAGALVLFLLTLLTAVRRAVPPWKSSTLPVLFHGPAGSDWVDEDMVDFTKMGKTARRDAETMEGIHRFASGIFVKMVDQGGHYELRQVAPRAKKLA</sequence>
<name>A0ABR3WC63_9PEZI</name>